<organism evidence="3 4">
    <name type="scientific">Eubacterium oxidoreducens</name>
    <dbReference type="NCBI Taxonomy" id="1732"/>
    <lineage>
        <taxon>Bacteria</taxon>
        <taxon>Bacillati</taxon>
        <taxon>Bacillota</taxon>
        <taxon>Clostridia</taxon>
        <taxon>Eubacteriales</taxon>
        <taxon>Eubacteriaceae</taxon>
        <taxon>Eubacterium</taxon>
    </lineage>
</organism>
<dbReference type="STRING" id="1732.SAMN02910417_00912"/>
<evidence type="ECO:0000256" key="2">
    <source>
        <dbReference type="SAM" id="SignalP"/>
    </source>
</evidence>
<protein>
    <recommendedName>
        <fullName evidence="5">Deacetylase PdaC domain-containing protein</fullName>
    </recommendedName>
</protein>
<keyword evidence="4" id="KW-1185">Reference proteome</keyword>
<feature type="signal peptide" evidence="2">
    <location>
        <begin position="1"/>
        <end position="22"/>
    </location>
</feature>
<dbReference type="Proteomes" id="UP000199228">
    <property type="component" value="Unassembled WGS sequence"/>
</dbReference>
<dbReference type="PROSITE" id="PS51257">
    <property type="entry name" value="PROKAR_LIPOPROTEIN"/>
    <property type="match status" value="1"/>
</dbReference>
<name>A0A1G6AUU2_EUBOX</name>
<dbReference type="RefSeq" id="WP_090172698.1">
    <property type="nucleotide sequence ID" value="NZ_FMXR01000007.1"/>
</dbReference>
<dbReference type="AlphaFoldDB" id="A0A1G6AUU2"/>
<feature type="chain" id="PRO_5011712176" description="Deacetylase PdaC domain-containing protein" evidence="2">
    <location>
        <begin position="23"/>
        <end position="316"/>
    </location>
</feature>
<evidence type="ECO:0008006" key="5">
    <source>
        <dbReference type="Google" id="ProtNLM"/>
    </source>
</evidence>
<dbReference type="EMBL" id="FMXR01000007">
    <property type="protein sequence ID" value="SDB12151.1"/>
    <property type="molecule type" value="Genomic_DNA"/>
</dbReference>
<keyword evidence="2" id="KW-0732">Signal</keyword>
<proteinExistence type="predicted"/>
<dbReference type="Gene3D" id="3.30.565.40">
    <property type="entry name" value="Fervidobacterium nodosum Rt17-B1 like"/>
    <property type="match status" value="1"/>
</dbReference>
<evidence type="ECO:0000313" key="3">
    <source>
        <dbReference type="EMBL" id="SDB12151.1"/>
    </source>
</evidence>
<feature type="compositionally biased region" description="Low complexity" evidence="1">
    <location>
        <begin position="74"/>
        <end position="84"/>
    </location>
</feature>
<sequence length="316" mass="35629">MKRKLVSIVVVGCMVCMLGACSNTEETDELSIRTEEYVSPLEDVVTADTTTVADETTQEEQLPVAESQTEAEGSTSETDSVDTSVQEEQEQSESSEETQEEQSLDESSQEASYDVEMETYYKANGTTITYPVISGWEDEFSQDEWNILFKKFAKQEKKIATRNKNNDVTVNWEVKTQTDDLLSLVVIYEEDLDGTARPYTYCDTYNINMQTGEKVRLKDMADVSEVATTLLDTENYTISNEDLKIKDVFSYSTKGSGSISEKQLVHDLKGFDKSKSNLLKKGGYKVYGSSFMEDDKVVLVMDVSYSMGEYVWITID</sequence>
<accession>A0A1G6AUU2</accession>
<gene>
    <name evidence="3" type="ORF">SAMN02910417_00912</name>
</gene>
<evidence type="ECO:0000256" key="1">
    <source>
        <dbReference type="SAM" id="MobiDB-lite"/>
    </source>
</evidence>
<evidence type="ECO:0000313" key="4">
    <source>
        <dbReference type="Proteomes" id="UP000199228"/>
    </source>
</evidence>
<feature type="region of interest" description="Disordered" evidence="1">
    <location>
        <begin position="54"/>
        <end position="113"/>
    </location>
</feature>
<feature type="compositionally biased region" description="Acidic residues" evidence="1">
    <location>
        <begin position="85"/>
        <end position="113"/>
    </location>
</feature>
<dbReference type="OrthoDB" id="1976337at2"/>
<reference evidence="3 4" key="1">
    <citation type="submission" date="2016-10" db="EMBL/GenBank/DDBJ databases">
        <authorList>
            <person name="de Groot N.N."/>
        </authorList>
    </citation>
    <scope>NUCLEOTIDE SEQUENCE [LARGE SCALE GENOMIC DNA]</scope>
    <source>
        <strain evidence="3 4">DSM 3217</strain>
    </source>
</reference>